<dbReference type="AlphaFoldDB" id="A0A7E4V1F0"/>
<dbReference type="Proteomes" id="UP000492821">
    <property type="component" value="Unassembled WGS sequence"/>
</dbReference>
<keyword evidence="1" id="KW-1185">Reference proteome</keyword>
<proteinExistence type="predicted"/>
<reference evidence="2" key="2">
    <citation type="submission" date="2020-10" db="UniProtKB">
        <authorList>
            <consortium name="WormBaseParasite"/>
        </authorList>
    </citation>
    <scope>IDENTIFICATION</scope>
</reference>
<reference evidence="1" key="1">
    <citation type="journal article" date="2013" name="Genetics">
        <title>The draft genome and transcriptome of Panagrellus redivivus are shaped by the harsh demands of a free-living lifestyle.</title>
        <authorList>
            <person name="Srinivasan J."/>
            <person name="Dillman A.R."/>
            <person name="Macchietto M.G."/>
            <person name="Heikkinen L."/>
            <person name="Lakso M."/>
            <person name="Fracchia K.M."/>
            <person name="Antoshechkin I."/>
            <person name="Mortazavi A."/>
            <person name="Wong G."/>
            <person name="Sternberg P.W."/>
        </authorList>
    </citation>
    <scope>NUCLEOTIDE SEQUENCE [LARGE SCALE GENOMIC DNA]</scope>
    <source>
        <strain evidence="1">MT8872</strain>
    </source>
</reference>
<accession>A0A7E4V1F0</accession>
<evidence type="ECO:0000313" key="2">
    <source>
        <dbReference type="WBParaSite" id="Pan_g15007.t1"/>
    </source>
</evidence>
<organism evidence="1 2">
    <name type="scientific">Panagrellus redivivus</name>
    <name type="common">Microworm</name>
    <dbReference type="NCBI Taxonomy" id="6233"/>
    <lineage>
        <taxon>Eukaryota</taxon>
        <taxon>Metazoa</taxon>
        <taxon>Ecdysozoa</taxon>
        <taxon>Nematoda</taxon>
        <taxon>Chromadorea</taxon>
        <taxon>Rhabditida</taxon>
        <taxon>Tylenchina</taxon>
        <taxon>Panagrolaimomorpha</taxon>
        <taxon>Panagrolaimoidea</taxon>
        <taxon>Panagrolaimidae</taxon>
        <taxon>Panagrellus</taxon>
    </lineage>
</organism>
<name>A0A7E4V1F0_PANRE</name>
<dbReference type="WBParaSite" id="Pan_g15007.t1">
    <property type="protein sequence ID" value="Pan_g15007.t1"/>
    <property type="gene ID" value="Pan_g15007"/>
</dbReference>
<sequence>MNEECFGHKYKPSADITDMPNPGHMQAKNATNMAMLALSKSGPCRAGLSFIGQRNRFLIADALRAAWRVMATSWRGFIGRYG</sequence>
<protein>
    <submittedName>
        <fullName evidence="2">Uncharacterized protein</fullName>
    </submittedName>
</protein>
<evidence type="ECO:0000313" key="1">
    <source>
        <dbReference type="Proteomes" id="UP000492821"/>
    </source>
</evidence>